<name>A0A841Z5Q6_9LIST</name>
<dbReference type="EMBL" id="JAARRL010000019">
    <property type="protein sequence ID" value="MBC1501281.1"/>
    <property type="molecule type" value="Genomic_DNA"/>
</dbReference>
<evidence type="ECO:0000313" key="2">
    <source>
        <dbReference type="Proteomes" id="UP000564536"/>
    </source>
</evidence>
<dbReference type="AlphaFoldDB" id="A0A841Z5Q6"/>
<gene>
    <name evidence="1" type="ORF">HB943_11770</name>
</gene>
<dbReference type="Proteomes" id="UP000564536">
    <property type="component" value="Unassembled WGS sequence"/>
</dbReference>
<sequence length="78" mass="9061">MKMIDDYCTGNKLLLATSKRCGCFHCLQIFDPREIMMWLDAEDTAICPFCSIDAVLPELDELPISVDFLTELHQEWFE</sequence>
<comment type="caution">
    <text evidence="1">The sequence shown here is derived from an EMBL/GenBank/DDBJ whole genome shotgun (WGS) entry which is preliminary data.</text>
</comment>
<evidence type="ECO:0000313" key="1">
    <source>
        <dbReference type="EMBL" id="MBC1501281.1"/>
    </source>
</evidence>
<accession>A0A841Z5Q6</accession>
<protein>
    <submittedName>
        <fullName evidence="1">Cytoplasmic protein</fullName>
    </submittedName>
</protein>
<organism evidence="1 2">
    <name type="scientific">Listeria weihenstephanensis</name>
    <dbReference type="NCBI Taxonomy" id="1006155"/>
    <lineage>
        <taxon>Bacteria</taxon>
        <taxon>Bacillati</taxon>
        <taxon>Bacillota</taxon>
        <taxon>Bacilli</taxon>
        <taxon>Bacillales</taxon>
        <taxon>Listeriaceae</taxon>
        <taxon>Listeria</taxon>
    </lineage>
</organism>
<proteinExistence type="predicted"/>
<dbReference type="RefSeq" id="WP_185426587.1">
    <property type="nucleotide sequence ID" value="NZ_JAARRL010000019.1"/>
</dbReference>
<reference evidence="1 2" key="1">
    <citation type="submission" date="2020-03" db="EMBL/GenBank/DDBJ databases">
        <title>Soil Listeria distribution.</title>
        <authorList>
            <person name="Liao J."/>
            <person name="Wiedmann M."/>
        </authorList>
    </citation>
    <scope>NUCLEOTIDE SEQUENCE [LARGE SCALE GENOMIC DNA]</scope>
    <source>
        <strain evidence="1 2">FSL L7-1523</strain>
    </source>
</reference>